<reference evidence="2 3" key="1">
    <citation type="journal article" date="2018" name="Sci. Rep.">
        <title>Genomic signatures of local adaptation to the degree of environmental predictability in rotifers.</title>
        <authorList>
            <person name="Franch-Gras L."/>
            <person name="Hahn C."/>
            <person name="Garcia-Roger E.M."/>
            <person name="Carmona M.J."/>
            <person name="Serra M."/>
            <person name="Gomez A."/>
        </authorList>
    </citation>
    <scope>NUCLEOTIDE SEQUENCE [LARGE SCALE GENOMIC DNA]</scope>
    <source>
        <strain evidence="2">HYR1</strain>
    </source>
</reference>
<protein>
    <submittedName>
        <fullName evidence="2">Uncharacterized protein</fullName>
    </submittedName>
</protein>
<dbReference type="AlphaFoldDB" id="A0A3M7Q9Q1"/>
<comment type="caution">
    <text evidence="2">The sequence shown here is derived from an EMBL/GenBank/DDBJ whole genome shotgun (WGS) entry which is preliminary data.</text>
</comment>
<keyword evidence="1" id="KW-1133">Transmembrane helix</keyword>
<gene>
    <name evidence="2" type="ORF">BpHYR1_030651</name>
</gene>
<evidence type="ECO:0000313" key="3">
    <source>
        <dbReference type="Proteomes" id="UP000276133"/>
    </source>
</evidence>
<dbReference type="Proteomes" id="UP000276133">
    <property type="component" value="Unassembled WGS sequence"/>
</dbReference>
<keyword evidence="3" id="KW-1185">Reference proteome</keyword>
<proteinExistence type="predicted"/>
<keyword evidence="1" id="KW-0812">Transmembrane</keyword>
<feature type="transmembrane region" description="Helical" evidence="1">
    <location>
        <begin position="49"/>
        <end position="66"/>
    </location>
</feature>
<accession>A0A3M7Q9Q1</accession>
<dbReference type="EMBL" id="REGN01006966">
    <property type="protein sequence ID" value="RNA07685.1"/>
    <property type="molecule type" value="Genomic_DNA"/>
</dbReference>
<keyword evidence="1" id="KW-0472">Membrane</keyword>
<name>A0A3M7Q9Q1_BRAPC</name>
<organism evidence="2 3">
    <name type="scientific">Brachionus plicatilis</name>
    <name type="common">Marine rotifer</name>
    <name type="synonym">Brachionus muelleri</name>
    <dbReference type="NCBI Taxonomy" id="10195"/>
    <lineage>
        <taxon>Eukaryota</taxon>
        <taxon>Metazoa</taxon>
        <taxon>Spiralia</taxon>
        <taxon>Gnathifera</taxon>
        <taxon>Rotifera</taxon>
        <taxon>Eurotatoria</taxon>
        <taxon>Monogononta</taxon>
        <taxon>Pseudotrocha</taxon>
        <taxon>Ploima</taxon>
        <taxon>Brachionidae</taxon>
        <taxon>Brachionus</taxon>
    </lineage>
</organism>
<sequence>MLDKLKSLVECNKAPSNELFDKLLFCVIKINQLYAINLLSKSSFRDERFANIILLAIFWILIKFELHFKINPTK</sequence>
<evidence type="ECO:0000313" key="2">
    <source>
        <dbReference type="EMBL" id="RNA07685.1"/>
    </source>
</evidence>
<evidence type="ECO:0000256" key="1">
    <source>
        <dbReference type="SAM" id="Phobius"/>
    </source>
</evidence>